<dbReference type="NCBIfam" id="TIGR03347">
    <property type="entry name" value="VI_chp_1"/>
    <property type="match status" value="1"/>
</dbReference>
<organism evidence="1 2">
    <name type="scientific">Andreprevotia lacus DSM 23236</name>
    <dbReference type="NCBI Taxonomy" id="1121001"/>
    <lineage>
        <taxon>Bacteria</taxon>
        <taxon>Pseudomonadati</taxon>
        <taxon>Pseudomonadota</taxon>
        <taxon>Betaproteobacteria</taxon>
        <taxon>Neisseriales</taxon>
        <taxon>Chitinibacteraceae</taxon>
        <taxon>Andreprevotia</taxon>
    </lineage>
</organism>
<dbReference type="RefSeq" id="WP_084090689.1">
    <property type="nucleotide sequence ID" value="NZ_FWXD01000010.1"/>
</dbReference>
<dbReference type="AlphaFoldDB" id="A0A1W1XMG7"/>
<sequence length="338" mass="37051">MAGAAGTQRADLNALAPFVDTASRQEYFALLRLVDAASPGLPPLGRAPRPQQEAVRLSQLPALIFAPSEVAEVCSQPGSVPRIRSAGFGVYGPNGPLQLHLTEAAWDQLHNQQDDSLVAFADVFHQRLHSLFYRAWADSQPVISFDRDGHGAFTRMLGSLCGYGSETLSKRDAVSDAFKLLHAGFFARSVRSAGALQSLLGELFGVPVKVHEHVRGYIELEPSQWSQLSRDNVGLAHSVVLGKRVPDVQYGFEIEIGPLDRQQYELFAPDGFAMQALTALVHNWVGVEYRWQVKLLAHAATARPLQLGKGARLSFDGWARDLNVPRQTLQGATMVHRQ</sequence>
<name>A0A1W1XMG7_9NEIS</name>
<evidence type="ECO:0000313" key="2">
    <source>
        <dbReference type="Proteomes" id="UP000192761"/>
    </source>
</evidence>
<accession>A0A1W1XMG7</accession>
<keyword evidence="2" id="KW-1185">Reference proteome</keyword>
<dbReference type="PANTHER" id="PTHR35564">
    <property type="match status" value="1"/>
</dbReference>
<evidence type="ECO:0000313" key="1">
    <source>
        <dbReference type="EMBL" id="SMC25017.1"/>
    </source>
</evidence>
<dbReference type="PANTHER" id="PTHR35564:SF4">
    <property type="entry name" value="CYTOPLASMIC PROTEIN"/>
    <property type="match status" value="1"/>
</dbReference>
<dbReference type="EMBL" id="FWXD01000010">
    <property type="protein sequence ID" value="SMC25017.1"/>
    <property type="molecule type" value="Genomic_DNA"/>
</dbReference>
<reference evidence="1 2" key="1">
    <citation type="submission" date="2017-04" db="EMBL/GenBank/DDBJ databases">
        <authorList>
            <person name="Afonso C.L."/>
            <person name="Miller P.J."/>
            <person name="Scott M.A."/>
            <person name="Spackman E."/>
            <person name="Goraichik I."/>
            <person name="Dimitrov K.M."/>
            <person name="Suarez D.L."/>
            <person name="Swayne D.E."/>
        </authorList>
    </citation>
    <scope>NUCLEOTIDE SEQUENCE [LARGE SCALE GENOMIC DNA]</scope>
    <source>
        <strain evidence="1 2">DSM 23236</strain>
    </source>
</reference>
<dbReference type="Proteomes" id="UP000192761">
    <property type="component" value="Unassembled WGS sequence"/>
</dbReference>
<protein>
    <submittedName>
        <fullName evidence="1">Type VI secretion system protein ImpH</fullName>
    </submittedName>
</protein>
<dbReference type="STRING" id="1121001.SAMN02745857_02036"/>
<gene>
    <name evidence="1" type="ORF">SAMN02745857_02036</name>
</gene>
<proteinExistence type="predicted"/>
<dbReference type="OrthoDB" id="1523296at2"/>
<dbReference type="InterPro" id="IPR010732">
    <property type="entry name" value="T6SS_TssG-like"/>
</dbReference>
<dbReference type="Pfam" id="PF06996">
    <property type="entry name" value="T6SS_TssG"/>
    <property type="match status" value="1"/>
</dbReference>